<dbReference type="PANTHER" id="PTHR31286:SF167">
    <property type="entry name" value="OS09G0268800 PROTEIN"/>
    <property type="match status" value="1"/>
</dbReference>
<dbReference type="InterPro" id="IPR040256">
    <property type="entry name" value="At4g02000-like"/>
</dbReference>
<evidence type="ECO:0000259" key="1">
    <source>
        <dbReference type="Pfam" id="PF14111"/>
    </source>
</evidence>
<reference evidence="3" key="1">
    <citation type="submission" date="2023-03" db="EMBL/GenBank/DDBJ databases">
        <authorList>
            <person name="Julca I."/>
        </authorList>
    </citation>
    <scope>NUCLEOTIDE SEQUENCE</scope>
</reference>
<dbReference type="InterPro" id="IPR025558">
    <property type="entry name" value="DUF4283"/>
</dbReference>
<dbReference type="PANTHER" id="PTHR31286">
    <property type="entry name" value="GLYCINE-RICH CELL WALL STRUCTURAL PROTEIN 1.8-LIKE"/>
    <property type="match status" value="1"/>
</dbReference>
<dbReference type="InterPro" id="IPR025836">
    <property type="entry name" value="Zn_knuckle_CX2CX4HX4C"/>
</dbReference>
<feature type="domain" description="DUF4283" evidence="1">
    <location>
        <begin position="39"/>
        <end position="109"/>
    </location>
</feature>
<dbReference type="Proteomes" id="UP001161247">
    <property type="component" value="Chromosome 1"/>
</dbReference>
<evidence type="ECO:0000313" key="3">
    <source>
        <dbReference type="EMBL" id="CAI9089284.1"/>
    </source>
</evidence>
<dbReference type="Pfam" id="PF14392">
    <property type="entry name" value="zf-CCHC_4"/>
    <property type="match status" value="1"/>
</dbReference>
<gene>
    <name evidence="3" type="ORF">OLC1_LOCUS1656</name>
</gene>
<protein>
    <submittedName>
        <fullName evidence="3">OLC1v1023835C1</fullName>
    </submittedName>
</protein>
<organism evidence="3 4">
    <name type="scientific">Oldenlandia corymbosa var. corymbosa</name>
    <dbReference type="NCBI Taxonomy" id="529605"/>
    <lineage>
        <taxon>Eukaryota</taxon>
        <taxon>Viridiplantae</taxon>
        <taxon>Streptophyta</taxon>
        <taxon>Embryophyta</taxon>
        <taxon>Tracheophyta</taxon>
        <taxon>Spermatophyta</taxon>
        <taxon>Magnoliopsida</taxon>
        <taxon>eudicotyledons</taxon>
        <taxon>Gunneridae</taxon>
        <taxon>Pentapetalae</taxon>
        <taxon>asterids</taxon>
        <taxon>lamiids</taxon>
        <taxon>Gentianales</taxon>
        <taxon>Rubiaceae</taxon>
        <taxon>Rubioideae</taxon>
        <taxon>Spermacoceae</taxon>
        <taxon>Hedyotis-Oldenlandia complex</taxon>
        <taxon>Oldenlandia</taxon>
    </lineage>
</organism>
<proteinExistence type="predicted"/>
<dbReference type="AlphaFoldDB" id="A0AAV1C0V3"/>
<name>A0AAV1C0V3_OLDCO</name>
<evidence type="ECO:0000259" key="2">
    <source>
        <dbReference type="Pfam" id="PF14392"/>
    </source>
</evidence>
<evidence type="ECO:0000313" key="4">
    <source>
        <dbReference type="Proteomes" id="UP001161247"/>
    </source>
</evidence>
<dbReference type="Pfam" id="PF14111">
    <property type="entry name" value="DUF4283"/>
    <property type="match status" value="1"/>
</dbReference>
<dbReference type="EMBL" id="OX459118">
    <property type="protein sequence ID" value="CAI9089284.1"/>
    <property type="molecule type" value="Genomic_DNA"/>
</dbReference>
<sequence length="277" mass="32011">MATEEELSSIIGRLSLREGEATRHSTSSLTATRIDPFLTIIGKLHCPRVVTHDSIATHCRNIWSLRRGFAVRPVGENLVHFKFNDRIDRARVMQGEPWLLGRKYPLVLQPSYDLSADFDLCPWWIHLYNCSLDLMNEEFARFAGNLIGEFVEVFTDANRNCIGRFLRIKFKISLKKPLMRVLQFEHEGRDLNFPLQYERLAEWCYHCGIISHVESGCPTKPPSVGNSSKSPEYGPWLRAKGYWNPFVSKRPANVLDPFFVPDDSDEEVAPWSERQFH</sequence>
<accession>A0AAV1C0V3</accession>
<feature type="domain" description="Zinc knuckle CX2CX4HX4C" evidence="2">
    <location>
        <begin position="175"/>
        <end position="218"/>
    </location>
</feature>
<keyword evidence="4" id="KW-1185">Reference proteome</keyword>